<evidence type="ECO:0000256" key="1">
    <source>
        <dbReference type="ARBA" id="ARBA00009179"/>
    </source>
</evidence>
<dbReference type="GO" id="GO:0006508">
    <property type="term" value="P:proteolysis"/>
    <property type="evidence" value="ECO:0007669"/>
    <property type="project" value="UniProtKB-KW"/>
</dbReference>
<dbReference type="Gene3D" id="3.90.226.10">
    <property type="entry name" value="2-enoyl-CoA Hydratase, Chain A, domain 1"/>
    <property type="match status" value="1"/>
</dbReference>
<feature type="transmembrane region" description="Helical" evidence="6">
    <location>
        <begin position="7"/>
        <end position="25"/>
    </location>
</feature>
<accession>A0A2H0RAA8</accession>
<dbReference type="AlphaFoldDB" id="A0A2H0RAA8"/>
<evidence type="ECO:0000256" key="5">
    <source>
        <dbReference type="RuleBase" id="RU004404"/>
    </source>
</evidence>
<keyword evidence="6" id="KW-0812">Transmembrane</keyword>
<dbReference type="PROSITE" id="PS50106">
    <property type="entry name" value="PDZ"/>
    <property type="match status" value="1"/>
</dbReference>
<evidence type="ECO:0000313" key="9">
    <source>
        <dbReference type="Proteomes" id="UP000230214"/>
    </source>
</evidence>
<reference evidence="8 9" key="1">
    <citation type="submission" date="2017-09" db="EMBL/GenBank/DDBJ databases">
        <title>Depth-based differentiation of microbial function through sediment-hosted aquifers and enrichment of novel symbionts in the deep terrestrial subsurface.</title>
        <authorList>
            <person name="Probst A.J."/>
            <person name="Ladd B."/>
            <person name="Jarett J.K."/>
            <person name="Geller-Mcgrath D.E."/>
            <person name="Sieber C.M."/>
            <person name="Emerson J.B."/>
            <person name="Anantharaman K."/>
            <person name="Thomas B.C."/>
            <person name="Malmstrom R."/>
            <person name="Stieglmeier M."/>
            <person name="Klingl A."/>
            <person name="Woyke T."/>
            <person name="Ryan C.M."/>
            <person name="Banfield J.F."/>
        </authorList>
    </citation>
    <scope>NUCLEOTIDE SEQUENCE [LARGE SCALE GENOMIC DNA]</scope>
    <source>
        <strain evidence="8">CG10_big_fil_rev_8_21_14_0_10_32_10</strain>
    </source>
</reference>
<dbReference type="Proteomes" id="UP000230214">
    <property type="component" value="Unassembled WGS sequence"/>
</dbReference>
<dbReference type="Gene3D" id="3.30.750.44">
    <property type="match status" value="1"/>
</dbReference>
<comment type="caution">
    <text evidence="8">The sequence shown here is derived from an EMBL/GenBank/DDBJ whole genome shotgun (WGS) entry which is preliminary data.</text>
</comment>
<evidence type="ECO:0000256" key="2">
    <source>
        <dbReference type="ARBA" id="ARBA00022670"/>
    </source>
</evidence>
<dbReference type="GO" id="GO:0007165">
    <property type="term" value="P:signal transduction"/>
    <property type="evidence" value="ECO:0007669"/>
    <property type="project" value="TreeGrafter"/>
</dbReference>
<evidence type="ECO:0000256" key="3">
    <source>
        <dbReference type="ARBA" id="ARBA00022801"/>
    </source>
</evidence>
<keyword evidence="2 5" id="KW-0645">Protease</keyword>
<dbReference type="PANTHER" id="PTHR32060:SF30">
    <property type="entry name" value="CARBOXY-TERMINAL PROCESSING PROTEASE CTPA"/>
    <property type="match status" value="1"/>
</dbReference>
<dbReference type="SMART" id="SM00245">
    <property type="entry name" value="TSPc"/>
    <property type="match status" value="1"/>
</dbReference>
<evidence type="ECO:0000313" key="8">
    <source>
        <dbReference type="EMBL" id="PIR43458.1"/>
    </source>
</evidence>
<dbReference type="NCBIfam" id="TIGR00225">
    <property type="entry name" value="prc"/>
    <property type="match status" value="1"/>
</dbReference>
<dbReference type="InterPro" id="IPR004447">
    <property type="entry name" value="Peptidase_S41A"/>
</dbReference>
<proteinExistence type="inferred from homology"/>
<dbReference type="Gene3D" id="2.30.42.10">
    <property type="match status" value="1"/>
</dbReference>
<evidence type="ECO:0000256" key="4">
    <source>
        <dbReference type="ARBA" id="ARBA00022825"/>
    </source>
</evidence>
<feature type="domain" description="PDZ" evidence="7">
    <location>
        <begin position="107"/>
        <end position="172"/>
    </location>
</feature>
<protein>
    <recommendedName>
        <fullName evidence="7">PDZ domain-containing protein</fullName>
    </recommendedName>
</protein>
<dbReference type="SUPFAM" id="SSF52096">
    <property type="entry name" value="ClpP/crotonase"/>
    <property type="match status" value="1"/>
</dbReference>
<dbReference type="GO" id="GO:0004175">
    <property type="term" value="F:endopeptidase activity"/>
    <property type="evidence" value="ECO:0007669"/>
    <property type="project" value="TreeGrafter"/>
</dbReference>
<sequence length="400" mass="44252">MKKINTIFLNLLLAIFCLSIGYFVGEKGYRLEVKNKQVFVDVKNKTPNYNLTADFSTFWQVWEDVNTKHLDKPLNTQDLVYGATKGMVEAIGDPYTLYLKPRENNSSDEVLKGEYQGIGAELTTKDDIVTIVSPFDSSPAKKAGLRPNDQILSVNDETTAGLSLYEVVDKIKGPKGTEVKLLIGRKDVKPFEVSLVRDTINLDTVSYKKEDNNIAYIRISRFGEKTNTEWDDTINNIILHEPNTRSIVLDLRGDPGGYLNSAVHVASDFISKGTVVKEELSDGTSRSLPVDHAGKLLDKKLIVLVDEGSASASEILAGALRERASAQIVGMTTFGKGTVQQPVDYNDGSGLNVTIGKWLTPEGYWVHKVGLEPDIKVELSEDDINNQNDLQLQKAIELAK</sequence>
<organism evidence="8 9">
    <name type="scientific">candidate division WWE3 bacterium CG10_big_fil_rev_8_21_14_0_10_32_10</name>
    <dbReference type="NCBI Taxonomy" id="1975090"/>
    <lineage>
        <taxon>Bacteria</taxon>
        <taxon>Katanobacteria</taxon>
    </lineage>
</organism>
<dbReference type="SMART" id="SM00228">
    <property type="entry name" value="PDZ"/>
    <property type="match status" value="1"/>
</dbReference>
<dbReference type="InterPro" id="IPR001478">
    <property type="entry name" value="PDZ"/>
</dbReference>
<dbReference type="InterPro" id="IPR029045">
    <property type="entry name" value="ClpP/crotonase-like_dom_sf"/>
</dbReference>
<keyword evidence="4 5" id="KW-0720">Serine protease</keyword>
<dbReference type="CDD" id="cd06782">
    <property type="entry name" value="cpPDZ_CPP-like"/>
    <property type="match status" value="1"/>
</dbReference>
<evidence type="ECO:0000259" key="7">
    <source>
        <dbReference type="PROSITE" id="PS50106"/>
    </source>
</evidence>
<dbReference type="EMBL" id="PCXU01000023">
    <property type="protein sequence ID" value="PIR43458.1"/>
    <property type="molecule type" value="Genomic_DNA"/>
</dbReference>
<dbReference type="InterPro" id="IPR005151">
    <property type="entry name" value="Tail-specific_protease"/>
</dbReference>
<name>A0A2H0RAA8_UNCKA</name>
<keyword evidence="3 5" id="KW-0378">Hydrolase</keyword>
<dbReference type="InterPro" id="IPR036034">
    <property type="entry name" value="PDZ_sf"/>
</dbReference>
<dbReference type="SUPFAM" id="SSF50156">
    <property type="entry name" value="PDZ domain-like"/>
    <property type="match status" value="1"/>
</dbReference>
<dbReference type="CDD" id="cd07560">
    <property type="entry name" value="Peptidase_S41_CPP"/>
    <property type="match status" value="1"/>
</dbReference>
<dbReference type="GO" id="GO:0008236">
    <property type="term" value="F:serine-type peptidase activity"/>
    <property type="evidence" value="ECO:0007669"/>
    <property type="project" value="UniProtKB-KW"/>
</dbReference>
<dbReference type="Pfam" id="PF03572">
    <property type="entry name" value="Peptidase_S41"/>
    <property type="match status" value="1"/>
</dbReference>
<dbReference type="FunFam" id="2.30.42.10:FF:000063">
    <property type="entry name" value="Peptidase, S41 family"/>
    <property type="match status" value="1"/>
</dbReference>
<evidence type="ECO:0000256" key="6">
    <source>
        <dbReference type="SAM" id="Phobius"/>
    </source>
</evidence>
<keyword evidence="6" id="KW-0472">Membrane</keyword>
<dbReference type="Pfam" id="PF00595">
    <property type="entry name" value="PDZ"/>
    <property type="match status" value="1"/>
</dbReference>
<gene>
    <name evidence="8" type="ORF">COV24_02545</name>
</gene>
<dbReference type="GO" id="GO:0030288">
    <property type="term" value="C:outer membrane-bounded periplasmic space"/>
    <property type="evidence" value="ECO:0007669"/>
    <property type="project" value="TreeGrafter"/>
</dbReference>
<dbReference type="PANTHER" id="PTHR32060">
    <property type="entry name" value="TAIL-SPECIFIC PROTEASE"/>
    <property type="match status" value="1"/>
</dbReference>
<keyword evidence="6" id="KW-1133">Transmembrane helix</keyword>
<comment type="similarity">
    <text evidence="1 5">Belongs to the peptidase S41A family.</text>
</comment>